<evidence type="ECO:0000313" key="1">
    <source>
        <dbReference type="EMBL" id="CAG8555602.1"/>
    </source>
</evidence>
<evidence type="ECO:0000313" key="2">
    <source>
        <dbReference type="Proteomes" id="UP000789525"/>
    </source>
</evidence>
<organism evidence="1 2">
    <name type="scientific">Acaulospora colombiana</name>
    <dbReference type="NCBI Taxonomy" id="27376"/>
    <lineage>
        <taxon>Eukaryota</taxon>
        <taxon>Fungi</taxon>
        <taxon>Fungi incertae sedis</taxon>
        <taxon>Mucoromycota</taxon>
        <taxon>Glomeromycotina</taxon>
        <taxon>Glomeromycetes</taxon>
        <taxon>Diversisporales</taxon>
        <taxon>Acaulosporaceae</taxon>
        <taxon>Acaulospora</taxon>
    </lineage>
</organism>
<dbReference type="Proteomes" id="UP000789525">
    <property type="component" value="Unassembled WGS sequence"/>
</dbReference>
<accession>A0ACA9M2B2</accession>
<gene>
    <name evidence="1" type="ORF">ACOLOM_LOCUS5029</name>
</gene>
<comment type="caution">
    <text evidence="1">The sequence shown here is derived from an EMBL/GenBank/DDBJ whole genome shotgun (WGS) entry which is preliminary data.</text>
</comment>
<proteinExistence type="predicted"/>
<reference evidence="1" key="1">
    <citation type="submission" date="2021-06" db="EMBL/GenBank/DDBJ databases">
        <authorList>
            <person name="Kallberg Y."/>
            <person name="Tangrot J."/>
            <person name="Rosling A."/>
        </authorList>
    </citation>
    <scope>NUCLEOTIDE SEQUENCE</scope>
    <source>
        <strain evidence="1">CL356</strain>
    </source>
</reference>
<protein>
    <submittedName>
        <fullName evidence="1">467_t:CDS:1</fullName>
    </submittedName>
</protein>
<keyword evidence="2" id="KW-1185">Reference proteome</keyword>
<name>A0ACA9M2B2_9GLOM</name>
<dbReference type="EMBL" id="CAJVPT010008820">
    <property type="protein sequence ID" value="CAG8555602.1"/>
    <property type="molecule type" value="Genomic_DNA"/>
</dbReference>
<sequence length="522" mass="60861">MISTSFTEILSILFVCLIIYVSHYYYKYFTRENPLPGPIPLPLIGNLFQICSDTAVWPSKLQEKYGDFYEVYVGSRRLIWLCSEDLIQKIMKPTINGNFHNLVSADNDGLEEIGLLDSGVVYNLNYKNWEYHRRFYARTIAKPLFLIQTLSIIQEEFKEMENYWENLGEDTVLDLSHWMKRYFTDTLFLIAANKQARSLASYYGSLSGKRNECTSESILKESDTFLEAVDGFAMCLIYFLLFPKIVRNFPGIKSYTQRLKNQLNWFRNSTLNIIKERREEIERTPEDQQLTYDILTMFITINTPRDITEKIADNLHDKPMSDEEICGNFIETITGGIDTSSNSICFIIHYLSHYPNVKGRLMEEFDRVLGKDPNYKITYDDIGKLEYCEAVISECSRIFSVLPILFKNNANPDEIGGLTFPANTQFYINFQGIHKHKSLWENPEEFNPERFMDKTNPESKNPLYTFGGPGRNLGMMELKVTLALLYRKYDVELADMKAPIKFHTTVVRTCDELKVRIKKRKI</sequence>